<accession>A0AAD9UGA1</accession>
<evidence type="ECO:0000313" key="4">
    <source>
        <dbReference type="Proteomes" id="UP001209878"/>
    </source>
</evidence>
<evidence type="ECO:0000256" key="1">
    <source>
        <dbReference type="SAM" id="MobiDB-lite"/>
    </source>
</evidence>
<keyword evidence="2" id="KW-1133">Transmembrane helix</keyword>
<feature type="compositionally biased region" description="Low complexity" evidence="1">
    <location>
        <begin position="70"/>
        <end position="101"/>
    </location>
</feature>
<reference evidence="3" key="1">
    <citation type="journal article" date="2023" name="Mol. Biol. Evol.">
        <title>Third-Generation Sequencing Reveals the Adaptive Role of the Epigenome in Three Deep-Sea Polychaetes.</title>
        <authorList>
            <person name="Perez M."/>
            <person name="Aroh O."/>
            <person name="Sun Y."/>
            <person name="Lan Y."/>
            <person name="Juniper S.K."/>
            <person name="Young C.R."/>
            <person name="Angers B."/>
            <person name="Qian P.Y."/>
        </authorList>
    </citation>
    <scope>NUCLEOTIDE SEQUENCE</scope>
    <source>
        <strain evidence="3">R07B-5</strain>
    </source>
</reference>
<evidence type="ECO:0000256" key="2">
    <source>
        <dbReference type="SAM" id="Phobius"/>
    </source>
</evidence>
<dbReference type="AlphaFoldDB" id="A0AAD9UGA1"/>
<name>A0AAD9UGA1_RIDPI</name>
<protein>
    <submittedName>
        <fullName evidence="3">Uncharacterized protein</fullName>
    </submittedName>
</protein>
<proteinExistence type="predicted"/>
<gene>
    <name evidence="3" type="ORF">NP493_135g03007</name>
</gene>
<comment type="caution">
    <text evidence="3">The sequence shown here is derived from an EMBL/GenBank/DDBJ whole genome shotgun (WGS) entry which is preliminary data.</text>
</comment>
<evidence type="ECO:0000313" key="3">
    <source>
        <dbReference type="EMBL" id="KAK2188342.1"/>
    </source>
</evidence>
<keyword evidence="4" id="KW-1185">Reference proteome</keyword>
<feature type="region of interest" description="Disordered" evidence="1">
    <location>
        <begin position="60"/>
        <end position="108"/>
    </location>
</feature>
<feature type="transmembrane region" description="Helical" evidence="2">
    <location>
        <begin position="135"/>
        <end position="152"/>
    </location>
</feature>
<sequence length="154" mass="16708">MLRRDRNQFTPAYPELPATQANLIAATSDCSLRIQYPRGVNSNTASVKCPIGNTHLSCDEDKDYDVDIEPTLPSRRPTPTPKATRAPRPPTATTTTTAAPPKGDKCGDEEATNVISEDDCGPRVNTVKSHATRTITHSLLLCFIVLMATVVIEC</sequence>
<keyword evidence="2" id="KW-0472">Membrane</keyword>
<organism evidence="3 4">
    <name type="scientific">Ridgeia piscesae</name>
    <name type="common">Tubeworm</name>
    <dbReference type="NCBI Taxonomy" id="27915"/>
    <lineage>
        <taxon>Eukaryota</taxon>
        <taxon>Metazoa</taxon>
        <taxon>Spiralia</taxon>
        <taxon>Lophotrochozoa</taxon>
        <taxon>Annelida</taxon>
        <taxon>Polychaeta</taxon>
        <taxon>Sedentaria</taxon>
        <taxon>Canalipalpata</taxon>
        <taxon>Sabellida</taxon>
        <taxon>Siboglinidae</taxon>
        <taxon>Ridgeia</taxon>
    </lineage>
</organism>
<dbReference type="EMBL" id="JAODUO010000135">
    <property type="protein sequence ID" value="KAK2188342.1"/>
    <property type="molecule type" value="Genomic_DNA"/>
</dbReference>
<keyword evidence="2" id="KW-0812">Transmembrane</keyword>
<dbReference type="Proteomes" id="UP001209878">
    <property type="component" value="Unassembled WGS sequence"/>
</dbReference>